<dbReference type="GO" id="GO:0005634">
    <property type="term" value="C:nucleus"/>
    <property type="evidence" value="ECO:0007669"/>
    <property type="project" value="UniProtKB-SubCell"/>
</dbReference>
<comment type="subcellular location">
    <subcellularLocation>
        <location evidence="1">Nucleus</location>
    </subcellularLocation>
</comment>
<evidence type="ECO:0000256" key="5">
    <source>
        <dbReference type="ARBA" id="ARBA00023163"/>
    </source>
</evidence>
<evidence type="ECO:0000259" key="8">
    <source>
        <dbReference type="Pfam" id="PF02229"/>
    </source>
</evidence>
<comment type="caution">
    <text evidence="9">The sequence shown here is derived from an EMBL/GenBank/DDBJ whole genome shotgun (WGS) entry which is preliminary data.</text>
</comment>
<evidence type="ECO:0000256" key="4">
    <source>
        <dbReference type="ARBA" id="ARBA00023125"/>
    </source>
</evidence>
<keyword evidence="10" id="KW-1185">Reference proteome</keyword>
<dbReference type="GO" id="GO:0003713">
    <property type="term" value="F:transcription coactivator activity"/>
    <property type="evidence" value="ECO:0007669"/>
    <property type="project" value="InterPro"/>
</dbReference>
<comment type="similarity">
    <text evidence="2">Belongs to the transcriptional coactivator PC4 family.</text>
</comment>
<evidence type="ECO:0000256" key="7">
    <source>
        <dbReference type="SAM" id="MobiDB-lite"/>
    </source>
</evidence>
<proteinExistence type="inferred from homology"/>
<keyword evidence="5" id="KW-0804">Transcription</keyword>
<evidence type="ECO:0000313" key="9">
    <source>
        <dbReference type="EMBL" id="KAI5335659.1"/>
    </source>
</evidence>
<dbReference type="InterPro" id="IPR009044">
    <property type="entry name" value="ssDNA-bd_transcriptional_reg"/>
</dbReference>
<feature type="region of interest" description="Disordered" evidence="7">
    <location>
        <begin position="1"/>
        <end position="35"/>
    </location>
</feature>
<organism evidence="9 10">
    <name type="scientific">Prunus dulcis</name>
    <name type="common">Almond</name>
    <name type="synonym">Amygdalus dulcis</name>
    <dbReference type="NCBI Taxonomy" id="3755"/>
    <lineage>
        <taxon>Eukaryota</taxon>
        <taxon>Viridiplantae</taxon>
        <taxon>Streptophyta</taxon>
        <taxon>Embryophyta</taxon>
        <taxon>Tracheophyta</taxon>
        <taxon>Spermatophyta</taxon>
        <taxon>Magnoliopsida</taxon>
        <taxon>eudicotyledons</taxon>
        <taxon>Gunneridae</taxon>
        <taxon>Pentapetalae</taxon>
        <taxon>rosids</taxon>
        <taxon>fabids</taxon>
        <taxon>Rosales</taxon>
        <taxon>Rosaceae</taxon>
        <taxon>Amygdaloideae</taxon>
        <taxon>Amygdaleae</taxon>
        <taxon>Prunus</taxon>
    </lineage>
</organism>
<dbReference type="Pfam" id="PF02229">
    <property type="entry name" value="PC4"/>
    <property type="match status" value="1"/>
</dbReference>
<evidence type="ECO:0000256" key="6">
    <source>
        <dbReference type="ARBA" id="ARBA00023242"/>
    </source>
</evidence>
<protein>
    <recommendedName>
        <fullName evidence="8">Transcriptional coactivator p15 (PC4) C-terminal domain-containing protein</fullName>
    </recommendedName>
</protein>
<gene>
    <name evidence="9" type="ORF">L3X38_025792</name>
</gene>
<dbReference type="GO" id="GO:0003677">
    <property type="term" value="F:DNA binding"/>
    <property type="evidence" value="ECO:0007669"/>
    <property type="project" value="UniProtKB-KW"/>
</dbReference>
<evidence type="ECO:0000256" key="3">
    <source>
        <dbReference type="ARBA" id="ARBA00023015"/>
    </source>
</evidence>
<dbReference type="AlphaFoldDB" id="A0AAD4W400"/>
<dbReference type="GO" id="GO:0060261">
    <property type="term" value="P:positive regulation of transcription initiation by RNA polymerase II"/>
    <property type="evidence" value="ECO:0007669"/>
    <property type="project" value="InterPro"/>
</dbReference>
<keyword evidence="3" id="KW-0805">Transcription regulation</keyword>
<dbReference type="InterPro" id="IPR045125">
    <property type="entry name" value="Sub1/Tcp4-like"/>
</dbReference>
<dbReference type="PANTHER" id="PTHR13215">
    <property type="entry name" value="RNA POLYMERASE II TRANSCRIPTIONAL COACTIVATOR"/>
    <property type="match status" value="1"/>
</dbReference>
<evidence type="ECO:0000256" key="2">
    <source>
        <dbReference type="ARBA" id="ARBA00009001"/>
    </source>
</evidence>
<reference evidence="9 10" key="1">
    <citation type="journal article" date="2022" name="G3 (Bethesda)">
        <title>Whole-genome sequence and methylome profiling of the almond [Prunus dulcis (Mill.) D.A. Webb] cultivar 'Nonpareil'.</title>
        <authorList>
            <person name="D'Amico-Willman K.M."/>
            <person name="Ouma W.Z."/>
            <person name="Meulia T."/>
            <person name="Sideli G.M."/>
            <person name="Gradziel T.M."/>
            <person name="Fresnedo-Ramirez J."/>
        </authorList>
    </citation>
    <scope>NUCLEOTIDE SEQUENCE [LARGE SCALE GENOMIC DNA]</scope>
    <source>
        <strain evidence="9">Clone GOH B32 T37-40</strain>
    </source>
</reference>
<name>A0AAD4W400_PRUDU</name>
<feature type="compositionally biased region" description="Basic and acidic residues" evidence="7">
    <location>
        <begin position="7"/>
        <end position="23"/>
    </location>
</feature>
<evidence type="ECO:0000313" key="10">
    <source>
        <dbReference type="Proteomes" id="UP001054821"/>
    </source>
</evidence>
<feature type="domain" description="Transcriptional coactivator p15 (PC4) C-terminal" evidence="8">
    <location>
        <begin position="44"/>
        <end position="81"/>
    </location>
</feature>
<accession>A0AAD4W400</accession>
<keyword evidence="4" id="KW-0238">DNA-binding</keyword>
<sequence length="130" mass="14815">MSWRGKRKDEEDHASDGDSEGHAPPKKTCKRDSADDNSDEIIACEISKNRRVTVRNWNGKIMVDIREFYVKDGKQMPGKKGRRGEPGLVEETITRKKGCFHQHLTRLGSGMIRNNMISRGRKVNGWTTMA</sequence>
<dbReference type="EMBL" id="JAJFAZ020000004">
    <property type="protein sequence ID" value="KAI5335659.1"/>
    <property type="molecule type" value="Genomic_DNA"/>
</dbReference>
<evidence type="ECO:0000256" key="1">
    <source>
        <dbReference type="ARBA" id="ARBA00004123"/>
    </source>
</evidence>
<dbReference type="Proteomes" id="UP001054821">
    <property type="component" value="Chromosome 4"/>
</dbReference>
<dbReference type="SUPFAM" id="SSF54447">
    <property type="entry name" value="ssDNA-binding transcriptional regulator domain"/>
    <property type="match status" value="1"/>
</dbReference>
<dbReference type="Gene3D" id="2.30.31.10">
    <property type="entry name" value="Transcriptional Coactivator Pc4, Chain A"/>
    <property type="match status" value="1"/>
</dbReference>
<keyword evidence="6" id="KW-0539">Nucleus</keyword>
<dbReference type="InterPro" id="IPR003173">
    <property type="entry name" value="PC4_C"/>
</dbReference>